<gene>
    <name evidence="1" type="ORF">ATNIH1004_003023</name>
</gene>
<dbReference type="EMBL" id="QUQM01000001">
    <property type="protein sequence ID" value="KAA8650339.1"/>
    <property type="molecule type" value="Genomic_DNA"/>
</dbReference>
<sequence>MIPFTFTNIGNDVHVHLRARPERKLKDTLSHYVRDRSRSYFRYLSFFDNDEELEQIRTGYAKGELLTGELKCIAQLQKFVMTYQERRARITDEVFDEFTRVRPSIGTEQCRLP</sequence>
<dbReference type="OrthoDB" id="4199731at2759"/>
<evidence type="ECO:0000313" key="1">
    <source>
        <dbReference type="EMBL" id="KAA8650339.1"/>
    </source>
</evidence>
<reference evidence="1 2" key="1">
    <citation type="submission" date="2019-08" db="EMBL/GenBank/DDBJ databases">
        <title>The genome sequence of a newly discovered highly antifungal drug resistant Aspergillus species, Aspergillus tanneri NIH 1004.</title>
        <authorList>
            <person name="Mounaud S."/>
            <person name="Singh I."/>
            <person name="Joardar V."/>
            <person name="Pakala S."/>
            <person name="Pakala S."/>
            <person name="Venepally P."/>
            <person name="Chung J.K."/>
            <person name="Losada L."/>
            <person name="Nierman W.C."/>
        </authorList>
    </citation>
    <scope>NUCLEOTIDE SEQUENCE [LARGE SCALE GENOMIC DNA]</scope>
    <source>
        <strain evidence="1 2">NIH1004</strain>
    </source>
</reference>
<dbReference type="SUPFAM" id="SSF52374">
    <property type="entry name" value="Nucleotidylyl transferase"/>
    <property type="match status" value="1"/>
</dbReference>
<dbReference type="AlphaFoldDB" id="A0A5M9N070"/>
<name>A0A5M9N070_9EURO</name>
<dbReference type="RefSeq" id="XP_033429700.1">
    <property type="nucleotide sequence ID" value="XM_033567705.1"/>
</dbReference>
<protein>
    <submittedName>
        <fullName evidence="1">Uncharacterized protein</fullName>
    </submittedName>
</protein>
<dbReference type="GeneID" id="54325725"/>
<dbReference type="Gene3D" id="1.10.240.10">
    <property type="entry name" value="Tyrosyl-Transfer RNA Synthetase"/>
    <property type="match status" value="1"/>
</dbReference>
<dbReference type="PANTHER" id="PTHR10055:SF1">
    <property type="entry name" value="TRYPTOPHAN--TRNA LIGASE, CYTOPLASMIC"/>
    <property type="match status" value="1"/>
</dbReference>
<dbReference type="Proteomes" id="UP000324241">
    <property type="component" value="Unassembled WGS sequence"/>
</dbReference>
<dbReference type="PANTHER" id="PTHR10055">
    <property type="entry name" value="TRYPTOPHANYL-TRNA SYNTHETASE"/>
    <property type="match status" value="1"/>
</dbReference>
<organism evidence="1 2">
    <name type="scientific">Aspergillus tanneri</name>
    <dbReference type="NCBI Taxonomy" id="1220188"/>
    <lineage>
        <taxon>Eukaryota</taxon>
        <taxon>Fungi</taxon>
        <taxon>Dikarya</taxon>
        <taxon>Ascomycota</taxon>
        <taxon>Pezizomycotina</taxon>
        <taxon>Eurotiomycetes</taxon>
        <taxon>Eurotiomycetidae</taxon>
        <taxon>Eurotiales</taxon>
        <taxon>Aspergillaceae</taxon>
        <taxon>Aspergillus</taxon>
        <taxon>Aspergillus subgen. Circumdati</taxon>
    </lineage>
</organism>
<dbReference type="GO" id="GO:0005737">
    <property type="term" value="C:cytoplasm"/>
    <property type="evidence" value="ECO:0007669"/>
    <property type="project" value="TreeGrafter"/>
</dbReference>
<dbReference type="GO" id="GO:0006436">
    <property type="term" value="P:tryptophanyl-tRNA aminoacylation"/>
    <property type="evidence" value="ECO:0007669"/>
    <property type="project" value="TreeGrafter"/>
</dbReference>
<dbReference type="VEuPathDB" id="FungiDB:EYZ11_000732"/>
<comment type="caution">
    <text evidence="1">The sequence shown here is derived from an EMBL/GenBank/DDBJ whole genome shotgun (WGS) entry which is preliminary data.</text>
</comment>
<dbReference type="GO" id="GO:0004830">
    <property type="term" value="F:tryptophan-tRNA ligase activity"/>
    <property type="evidence" value="ECO:0007669"/>
    <property type="project" value="TreeGrafter"/>
</dbReference>
<proteinExistence type="predicted"/>
<evidence type="ECO:0000313" key="2">
    <source>
        <dbReference type="Proteomes" id="UP000324241"/>
    </source>
</evidence>
<accession>A0A5M9N070</accession>